<dbReference type="EMBL" id="PNEN01000501">
    <property type="protein sequence ID" value="PPJ57145.1"/>
    <property type="molecule type" value="Genomic_DNA"/>
</dbReference>
<dbReference type="PANTHER" id="PTHR10285">
    <property type="entry name" value="URIDINE KINASE"/>
    <property type="match status" value="1"/>
</dbReference>
<dbReference type="Gene3D" id="3.40.50.300">
    <property type="entry name" value="P-loop containing nucleotide triphosphate hydrolases"/>
    <property type="match status" value="1"/>
</dbReference>
<evidence type="ECO:0000256" key="1">
    <source>
        <dbReference type="SAM" id="MobiDB-lite"/>
    </source>
</evidence>
<dbReference type="GO" id="GO:0016301">
    <property type="term" value="F:kinase activity"/>
    <property type="evidence" value="ECO:0007669"/>
    <property type="project" value="InterPro"/>
</dbReference>
<name>A0A2S6CBP3_9PEZI</name>
<dbReference type="STRING" id="357750.A0A2S6CBP3"/>
<feature type="domain" description="Phosphoribulokinase/uridine kinase" evidence="2">
    <location>
        <begin position="43"/>
        <end position="229"/>
    </location>
</feature>
<proteinExistence type="predicted"/>
<dbReference type="SUPFAM" id="SSF52540">
    <property type="entry name" value="P-loop containing nucleoside triphosphate hydrolases"/>
    <property type="match status" value="1"/>
</dbReference>
<feature type="compositionally biased region" description="Basic and acidic residues" evidence="1">
    <location>
        <begin position="119"/>
        <end position="132"/>
    </location>
</feature>
<evidence type="ECO:0000313" key="3">
    <source>
        <dbReference type="EMBL" id="PPJ57145.1"/>
    </source>
</evidence>
<comment type="caution">
    <text evidence="3">The sequence shown here is derived from an EMBL/GenBank/DDBJ whole genome shotgun (WGS) entry which is preliminary data.</text>
</comment>
<reference evidence="4" key="1">
    <citation type="journal article" date="2017" name="bioRxiv">
        <title>Conservation of a gene cluster reveals novel cercosporin biosynthetic mechanisms and extends production to the genus Colletotrichum.</title>
        <authorList>
            <person name="de Jonge R."/>
            <person name="Ebert M.K."/>
            <person name="Huitt-Roehl C.R."/>
            <person name="Pal P."/>
            <person name="Suttle J.C."/>
            <person name="Spanner R.E."/>
            <person name="Neubauer J.D."/>
            <person name="Jurick W.M.II."/>
            <person name="Stott K.A."/>
            <person name="Secor G.A."/>
            <person name="Thomma B.P.H.J."/>
            <person name="Van de Peer Y."/>
            <person name="Townsend C.A."/>
            <person name="Bolton M.D."/>
        </authorList>
    </citation>
    <scope>NUCLEOTIDE SEQUENCE [LARGE SCALE GENOMIC DNA]</scope>
    <source>
        <strain evidence="4">CBS538.71</strain>
    </source>
</reference>
<organism evidence="3 4">
    <name type="scientific">Cercospora berteroae</name>
    <dbReference type="NCBI Taxonomy" id="357750"/>
    <lineage>
        <taxon>Eukaryota</taxon>
        <taxon>Fungi</taxon>
        <taxon>Dikarya</taxon>
        <taxon>Ascomycota</taxon>
        <taxon>Pezizomycotina</taxon>
        <taxon>Dothideomycetes</taxon>
        <taxon>Dothideomycetidae</taxon>
        <taxon>Mycosphaerellales</taxon>
        <taxon>Mycosphaerellaceae</taxon>
        <taxon>Cercospora</taxon>
    </lineage>
</organism>
<feature type="region of interest" description="Disordered" evidence="1">
    <location>
        <begin position="119"/>
        <end position="139"/>
    </location>
</feature>
<dbReference type="AlphaFoldDB" id="A0A2S6CBP3"/>
<evidence type="ECO:0000259" key="2">
    <source>
        <dbReference type="Pfam" id="PF00485"/>
    </source>
</evidence>
<accession>A0A2S6CBP3</accession>
<dbReference type="InterPro" id="IPR027417">
    <property type="entry name" value="P-loop_NTPase"/>
</dbReference>
<evidence type="ECO:0000313" key="4">
    <source>
        <dbReference type="Proteomes" id="UP000237631"/>
    </source>
</evidence>
<dbReference type="Proteomes" id="UP000237631">
    <property type="component" value="Unassembled WGS sequence"/>
</dbReference>
<protein>
    <recommendedName>
        <fullName evidence="2">Phosphoribulokinase/uridine kinase domain-containing protein</fullName>
    </recommendedName>
</protein>
<dbReference type="InterPro" id="IPR006083">
    <property type="entry name" value="PRK/URK"/>
</dbReference>
<dbReference type="OrthoDB" id="6362633at2759"/>
<sequence length="244" mass="27699">MRQEQLSNQLADRIVNHCHKIPFKEIVHPNIAERKLRSRRCLVALAGGPGSGKSTIAASISAAVAERGVKCQAISIEGFMKPKKELNDNMMKRRGAIETFDGEAAVELLKKMRQLGPGHEIRAPTFDEDKGEPVPSSQTIEADSETVIFEGIYLLADQEPWKQMESLVDEKWFIHVRPELSRERVVGRRIDKGMHQDKEEAYKVYDESDGLNNDFIAKHRYHTDVIIEANEEFAIKEPNGKEHK</sequence>
<gene>
    <name evidence="3" type="ORF">CBER1_08467</name>
</gene>
<dbReference type="Pfam" id="PF00485">
    <property type="entry name" value="PRK"/>
    <property type="match status" value="1"/>
</dbReference>
<dbReference type="GO" id="GO:0005524">
    <property type="term" value="F:ATP binding"/>
    <property type="evidence" value="ECO:0007669"/>
    <property type="project" value="InterPro"/>
</dbReference>
<keyword evidence="4" id="KW-1185">Reference proteome</keyword>